<evidence type="ECO:0000313" key="1">
    <source>
        <dbReference type="EMBL" id="MFB9991705.1"/>
    </source>
</evidence>
<gene>
    <name evidence="1" type="ORF">ACFFLM_06960</name>
</gene>
<comment type="caution">
    <text evidence="1">The sequence shown here is derived from an EMBL/GenBank/DDBJ whole genome shotgun (WGS) entry which is preliminary data.</text>
</comment>
<name>A0ABV6AWB0_9DEIO</name>
<proteinExistence type="predicted"/>
<keyword evidence="2" id="KW-1185">Reference proteome</keyword>
<dbReference type="EMBL" id="JBHLYR010000022">
    <property type="protein sequence ID" value="MFB9991705.1"/>
    <property type="molecule type" value="Genomic_DNA"/>
</dbReference>
<evidence type="ECO:0008006" key="3">
    <source>
        <dbReference type="Google" id="ProtNLM"/>
    </source>
</evidence>
<dbReference type="Proteomes" id="UP001589733">
    <property type="component" value="Unassembled WGS sequence"/>
</dbReference>
<protein>
    <recommendedName>
        <fullName evidence="3">FG-GAP repeat protein</fullName>
    </recommendedName>
</protein>
<dbReference type="RefSeq" id="WP_380007226.1">
    <property type="nucleotide sequence ID" value="NZ_JBHLYR010000022.1"/>
</dbReference>
<sequence>MPQPPRFPAPCSALHLPPTWDVRSAAFADITGDGLPECVLALWRPWADWPIRRWSQAPTPIGANRDARGDSAHIAVLRPLTGGAYQKVWIGSALFRPVLALKVEPGGRLLTWEGTYVAGRSGPAVALSEWSWTGFGFRLEQSSNLDPQKSLF</sequence>
<evidence type="ECO:0000313" key="2">
    <source>
        <dbReference type="Proteomes" id="UP001589733"/>
    </source>
</evidence>
<organism evidence="1 2">
    <name type="scientific">Deinococcus oregonensis</name>
    <dbReference type="NCBI Taxonomy" id="1805970"/>
    <lineage>
        <taxon>Bacteria</taxon>
        <taxon>Thermotogati</taxon>
        <taxon>Deinococcota</taxon>
        <taxon>Deinococci</taxon>
        <taxon>Deinococcales</taxon>
        <taxon>Deinococcaceae</taxon>
        <taxon>Deinococcus</taxon>
    </lineage>
</organism>
<reference evidence="1 2" key="1">
    <citation type="submission" date="2024-09" db="EMBL/GenBank/DDBJ databases">
        <authorList>
            <person name="Sun Q."/>
            <person name="Mori K."/>
        </authorList>
    </citation>
    <scope>NUCLEOTIDE SEQUENCE [LARGE SCALE GENOMIC DNA]</scope>
    <source>
        <strain evidence="1 2">JCM 13503</strain>
    </source>
</reference>
<accession>A0ABV6AWB0</accession>